<sequence length="114" mass="12522">MKVAIGNDNYIIQLVGTKAAQDFTSFMPMTLKLNNFGKNEKISELPGKLDISDSPAGTDAKVGDVDMYAPWGNLAVFIRPIPYSQGLVNLGHIEKNGANWINYSFGTEVHFELT</sequence>
<dbReference type="InterPro" id="IPR041183">
    <property type="entry name" value="Cyclophilin-like"/>
</dbReference>
<gene>
    <name evidence="2" type="ORF">BSQ49_09880</name>
</gene>
<evidence type="ECO:0000313" key="3">
    <source>
        <dbReference type="Proteomes" id="UP000314960"/>
    </source>
</evidence>
<dbReference type="InterPro" id="IPR029000">
    <property type="entry name" value="Cyclophilin-like_dom_sf"/>
</dbReference>
<feature type="domain" description="Cyclophilin-like" evidence="1">
    <location>
        <begin position="4"/>
        <end position="100"/>
    </location>
</feature>
<name>A0A3S6QS23_9LACO</name>
<dbReference type="Pfam" id="PF18050">
    <property type="entry name" value="Cyclophil_like2"/>
    <property type="match status" value="1"/>
</dbReference>
<evidence type="ECO:0000313" key="2">
    <source>
        <dbReference type="EMBL" id="AUJ30912.1"/>
    </source>
</evidence>
<dbReference type="Gene3D" id="2.40.100.20">
    <property type="match status" value="1"/>
</dbReference>
<protein>
    <recommendedName>
        <fullName evidence="1">Cyclophilin-like domain-containing protein</fullName>
    </recommendedName>
</protein>
<proteinExistence type="predicted"/>
<dbReference type="EMBL" id="CP018176">
    <property type="protein sequence ID" value="AUJ30912.1"/>
    <property type="molecule type" value="Genomic_DNA"/>
</dbReference>
<reference evidence="2 3" key="1">
    <citation type="submission" date="2016-11" db="EMBL/GenBank/DDBJ databases">
        <title>Interaction between Lactobacillus species and yeast in water kefir.</title>
        <authorList>
            <person name="Behr J."/>
            <person name="Xu D."/>
            <person name="Vogel R.F."/>
        </authorList>
    </citation>
    <scope>NUCLEOTIDE SEQUENCE [LARGE SCALE GENOMIC DNA]</scope>
    <source>
        <strain evidence="2 3">TMW 1.1822</strain>
    </source>
</reference>
<dbReference type="Proteomes" id="UP000314960">
    <property type="component" value="Chromosome"/>
</dbReference>
<dbReference type="SUPFAM" id="SSF50891">
    <property type="entry name" value="Cyclophilin-like"/>
    <property type="match status" value="1"/>
</dbReference>
<dbReference type="AlphaFoldDB" id="A0A3S6QS23"/>
<evidence type="ECO:0000259" key="1">
    <source>
        <dbReference type="Pfam" id="PF18050"/>
    </source>
</evidence>
<accession>A0A3S6QS23</accession>
<organism evidence="2 3">
    <name type="scientific">Liquorilactobacillus hordei</name>
    <dbReference type="NCBI Taxonomy" id="468911"/>
    <lineage>
        <taxon>Bacteria</taxon>
        <taxon>Bacillati</taxon>
        <taxon>Bacillota</taxon>
        <taxon>Bacilli</taxon>
        <taxon>Lactobacillales</taxon>
        <taxon>Lactobacillaceae</taxon>
        <taxon>Liquorilactobacillus</taxon>
    </lineage>
</organism>
<dbReference type="KEGG" id="lhw:BSQ49_09880"/>